<evidence type="ECO:0000313" key="7">
    <source>
        <dbReference type="Proteomes" id="UP000694580"/>
    </source>
</evidence>
<organism evidence="6 7">
    <name type="scientific">Denticeps clupeoides</name>
    <name type="common">denticle herring</name>
    <dbReference type="NCBI Taxonomy" id="299321"/>
    <lineage>
        <taxon>Eukaryota</taxon>
        <taxon>Metazoa</taxon>
        <taxon>Chordata</taxon>
        <taxon>Craniata</taxon>
        <taxon>Vertebrata</taxon>
        <taxon>Euteleostomi</taxon>
        <taxon>Actinopterygii</taxon>
        <taxon>Neopterygii</taxon>
        <taxon>Teleostei</taxon>
        <taxon>Clupei</taxon>
        <taxon>Clupeiformes</taxon>
        <taxon>Denticipitoidei</taxon>
        <taxon>Denticipitidae</taxon>
        <taxon>Denticeps</taxon>
    </lineage>
</organism>
<feature type="compositionally biased region" description="Acidic residues" evidence="5">
    <location>
        <begin position="778"/>
        <end position="796"/>
    </location>
</feature>
<name>A0AAY4DP69_9TELE</name>
<dbReference type="InterPro" id="IPR000850">
    <property type="entry name" value="Adenylat/UMP-CMP_kin"/>
</dbReference>
<accession>A0AAY4DP69</accession>
<reference evidence="6" key="3">
    <citation type="submission" date="2025-09" db="UniProtKB">
        <authorList>
            <consortium name="Ensembl"/>
        </authorList>
    </citation>
    <scope>IDENTIFICATION</scope>
</reference>
<evidence type="ECO:0000313" key="6">
    <source>
        <dbReference type="Ensembl" id="ENSDCDP00010046166.1"/>
    </source>
</evidence>
<feature type="region of interest" description="Disordered" evidence="5">
    <location>
        <begin position="458"/>
        <end position="485"/>
    </location>
</feature>
<dbReference type="GeneTree" id="ENSGT00740000115564"/>
<keyword evidence="7" id="KW-1185">Reference proteome</keyword>
<keyword evidence="2" id="KW-0547">Nucleotide-binding</keyword>
<evidence type="ECO:0000256" key="2">
    <source>
        <dbReference type="ARBA" id="ARBA00022741"/>
    </source>
</evidence>
<evidence type="ECO:0000256" key="3">
    <source>
        <dbReference type="ARBA" id="ARBA00022777"/>
    </source>
</evidence>
<protein>
    <recommendedName>
        <fullName evidence="8">Nucleoside-diphosphate kinase</fullName>
    </recommendedName>
</protein>
<evidence type="ECO:0008006" key="8">
    <source>
        <dbReference type="Google" id="ProtNLM"/>
    </source>
</evidence>
<reference evidence="6" key="2">
    <citation type="submission" date="2025-08" db="UniProtKB">
        <authorList>
            <consortium name="Ensembl"/>
        </authorList>
    </citation>
    <scope>IDENTIFICATION</scope>
</reference>
<keyword evidence="3" id="KW-0418">Kinase</keyword>
<feature type="compositionally biased region" description="Acidic residues" evidence="5">
    <location>
        <begin position="460"/>
        <end position="485"/>
    </location>
</feature>
<dbReference type="InterPro" id="IPR027417">
    <property type="entry name" value="P-loop_NTPase"/>
</dbReference>
<reference evidence="6 7" key="1">
    <citation type="submission" date="2020-06" db="EMBL/GenBank/DDBJ databases">
        <authorList>
            <consortium name="Wellcome Sanger Institute Data Sharing"/>
        </authorList>
    </citation>
    <scope>NUCLEOTIDE SEQUENCE [LARGE SCALE GENOMIC DNA]</scope>
</reference>
<feature type="region of interest" description="Disordered" evidence="5">
    <location>
        <begin position="778"/>
        <end position="798"/>
    </location>
</feature>
<proteinExistence type="predicted"/>
<dbReference type="PANTHER" id="PTHR23359">
    <property type="entry name" value="NUCLEOTIDE KINASE"/>
    <property type="match status" value="1"/>
</dbReference>
<dbReference type="SUPFAM" id="SSF52540">
    <property type="entry name" value="P-loop containing nucleoside triphosphate hydrolases"/>
    <property type="match status" value="4"/>
</dbReference>
<dbReference type="Gene3D" id="3.40.50.300">
    <property type="entry name" value="P-loop containing nucleotide triphosphate hydrolases"/>
    <property type="match status" value="4"/>
</dbReference>
<sequence length="1424" mass="163815">KQIEKKTNDYSLGLNEDEAERRLLRDKPSCFIVLGKPGVGRSTLAKKLAESWKCVFVDGNLFWHLKQICTRFGFCCFIKLSCASGNPVPEQKVFQLILEKLHSPDVQHYGYVLSCLPSMSEQHLKVQEQVDLIRNLPLPPDFIINIKCEDQDLVQRLGDLRQHPATGRVFGKEQWDSVGREAKQRRHDLEEEDEEEDQIDESETVCIYVSDYMADHHHMYLFEVDGNKDPEDLLGNVLSRLESMAVNRVPVPVRLLQAEEDELPDEIDTDKLLPILASCKMVASGCRWRRSRWGRVCPVALKEGKIVMGKPEFSLGFLDKMYVLSSHDALQRFMQNPRQYLLPPMPRPPCKVCVIGPPCSGKTTLSHLLAEHYGAALLNVEKLMQPLVAEVTLKHLERLRQETTLVAIEKVKLKVEQESVNAAVHTLVWLNCASMCFHGCICNVHGCVSGPFQYMAQELSGEDEEEEDAQAMNEEEEEEPQGEEEELEVCESVPQHTLGDTLHYCPVVLKERASLVPCRDEHPARYRERVHYCSSPETLQRFLSNPQYYVCHTHLLQPPALRLFLLGVRSSGKTNHGKWLAERLGLFHIQFRECLQELLLKKTQQRVQYRDLTEPPSDSPDQLQDLLRELEGPNGLEESNNSNTHSDEEEAIKAYLMDGEPLPQEVLEMVLPQWWEQEPFRSTGFILEGFPQNQEEVQFMVERYLYPDAAVVMTLDVGDIMGRTLPFHLQRWRERHDRRKDTQLRAEAIANRRAELIEEHKVNAENWQEEIEVLLEEEFPPEEEEEVGEDEETETSAEERLQDDIAARFETDSNNLNSVLPVNAGRMQRIVRYQLLEKVEPLLLHRKALFIKPQPISYSLAQRLLYHSYKYYSAFGRWDPVRLAEGDPLQPPQTPSYPAMLRQFIYFFSSRETRHTFMKNPIRYLQQTSPNPSLPIRLAIVGPPNSGKTTVAGMFASEYGLAHLSLSEVMQRVLNDQGQTELANQMRQQLSQGLSVPDELAVRCLEVVLMDLPCSTRGYVLDGFPVTQQQAKLMAVRSIVPVLIIEMQLDTVEVLKRGLKGDHILPEGPIEAPHLNRNMSYIRKFRSHFQQLHQNWVHVDAQRNKWSVWTQVLERVHVSMAQIHTYLQRIRKGQAAGIAHLCVTPKELQARLGEFGHYCPVSLALHHHLVDCSGRASFRLVAEYRKCYYRMASAEFLQKFLESPERFVLPACPHPLPPPHLLPRKLSEVQVKRHFPQQVEMKGYCPVTFGDGQLRYESLVKGSVEYAVEYREKIYVLEGEEKREKFLRQPHVYWDLKLPHKLPPLAEPVQLTSLPMLGYLEQGVAKAIIKAMTAVGCLKPKFPYLSAKRSALLYVAVYLKAFNPRLSQFTRHKFRCQLAQLEESCELISYLSSAMADTNSEPQEKSVVFQHKLHQFLASEKSFH</sequence>
<feature type="coiled-coil region" evidence="4">
    <location>
        <begin position="739"/>
        <end position="777"/>
    </location>
</feature>
<keyword evidence="4" id="KW-0175">Coiled coil</keyword>
<evidence type="ECO:0000256" key="4">
    <source>
        <dbReference type="SAM" id="Coils"/>
    </source>
</evidence>
<dbReference type="Pfam" id="PF00406">
    <property type="entry name" value="ADK"/>
    <property type="match status" value="2"/>
</dbReference>
<keyword evidence="1" id="KW-0808">Transferase</keyword>
<dbReference type="GO" id="GO:0019205">
    <property type="term" value="F:nucleobase-containing compound kinase activity"/>
    <property type="evidence" value="ECO:0007669"/>
    <property type="project" value="InterPro"/>
</dbReference>
<dbReference type="Ensembl" id="ENSDCDT00010056362.1">
    <property type="protein sequence ID" value="ENSDCDP00010046166.1"/>
    <property type="gene ID" value="ENSDCDG00010028275.1"/>
</dbReference>
<gene>
    <name evidence="6" type="primary">AK9</name>
</gene>
<dbReference type="Proteomes" id="UP000694580">
    <property type="component" value="Chromosome 14"/>
</dbReference>
<dbReference type="GO" id="GO:0006139">
    <property type="term" value="P:nucleobase-containing compound metabolic process"/>
    <property type="evidence" value="ECO:0007669"/>
    <property type="project" value="InterPro"/>
</dbReference>
<dbReference type="GO" id="GO:0005524">
    <property type="term" value="F:ATP binding"/>
    <property type="evidence" value="ECO:0007669"/>
    <property type="project" value="InterPro"/>
</dbReference>
<evidence type="ECO:0000256" key="1">
    <source>
        <dbReference type="ARBA" id="ARBA00022679"/>
    </source>
</evidence>
<evidence type="ECO:0000256" key="5">
    <source>
        <dbReference type="SAM" id="MobiDB-lite"/>
    </source>
</evidence>